<feature type="compositionally biased region" description="Basic and acidic residues" evidence="5">
    <location>
        <begin position="285"/>
        <end position="297"/>
    </location>
</feature>
<dbReference type="AlphaFoldDB" id="A0A429X9S9"/>
<dbReference type="RefSeq" id="WP_120119298.1">
    <property type="nucleotide sequence ID" value="NZ_QYTW02000006.1"/>
</dbReference>
<dbReference type="Gene3D" id="1.20.1330.10">
    <property type="entry name" value="f41 fragment of flagellin, N-terminal domain"/>
    <property type="match status" value="1"/>
</dbReference>
<evidence type="ECO:0000256" key="3">
    <source>
        <dbReference type="ARBA" id="ARBA00023143"/>
    </source>
</evidence>
<evidence type="ECO:0000256" key="4">
    <source>
        <dbReference type="RuleBase" id="RU362073"/>
    </source>
</evidence>
<dbReference type="Gene3D" id="3.30.70.2120">
    <property type="match status" value="1"/>
</dbReference>
<sequence>MYISRGYESQAKLMLHQMNMANERAFVHKSRITSGDSFKGKIDNPVDVLKASRAEAVMRGNQMAQRNIQDALSFLEVKESGLSKMDSLGQRLRELSIQYENDTLHSNDRAAIQKEALSLLEEMDYTIKNTTFNQKNVFGEDPVYIQAGDRSGDTLIIEPLHFNDAANVLKEIANNSSEETNPSNSIKVTEKTTTITEEHNKIVVSGDFEYEREHSTEKNTSEWLSEKLGGLLGGVLEIVRKAISNGEKSDWKERLTGGYEVVVESSKTTTEHTETITEYPSTEQQPKEELDSDKESENPVMNRLLSTDFIDTYILKPIAKARAGVGIQSNRFEHRLDSVIEEGYQARNHLNRIRDTDIAKEMLEMTKQQMLASVNANMLTRAMDEHRSRIIGLIS</sequence>
<dbReference type="InterPro" id="IPR001492">
    <property type="entry name" value="Flagellin"/>
</dbReference>
<feature type="domain" description="Flagellin N-terminal" evidence="6">
    <location>
        <begin position="18"/>
        <end position="138"/>
    </location>
</feature>
<reference evidence="8 9" key="1">
    <citation type="submission" date="2018-12" db="EMBL/GenBank/DDBJ databases">
        <authorList>
            <person name="Sun L."/>
            <person name="Chen Z."/>
        </authorList>
    </citation>
    <scope>NUCLEOTIDE SEQUENCE [LARGE SCALE GENOMIC DNA]</scope>
    <source>
        <strain evidence="8 9">LMG 29736</strain>
    </source>
</reference>
<dbReference type="PANTHER" id="PTHR42792:SF2">
    <property type="entry name" value="FLAGELLIN"/>
    <property type="match status" value="1"/>
</dbReference>
<evidence type="ECO:0000313" key="8">
    <source>
        <dbReference type="EMBL" id="RST60195.1"/>
    </source>
</evidence>
<keyword evidence="3 4" id="KW-0975">Bacterial flagellum</keyword>
<comment type="subcellular location">
    <subcellularLocation>
        <location evidence="4">Secreted</location>
    </subcellularLocation>
    <subcellularLocation>
        <location evidence="4">Bacterial flagellum</location>
    </subcellularLocation>
</comment>
<evidence type="ECO:0000256" key="5">
    <source>
        <dbReference type="SAM" id="MobiDB-lite"/>
    </source>
</evidence>
<dbReference type="Proteomes" id="UP000287296">
    <property type="component" value="Unassembled WGS sequence"/>
</dbReference>
<name>A0A429X9S9_SIMTE</name>
<dbReference type="GO" id="GO:0009288">
    <property type="term" value="C:bacterial-type flagellum"/>
    <property type="evidence" value="ECO:0007669"/>
    <property type="project" value="UniProtKB-SubCell"/>
</dbReference>
<proteinExistence type="inferred from homology"/>
<dbReference type="Pfam" id="PF00669">
    <property type="entry name" value="Flagellin_N"/>
    <property type="match status" value="1"/>
</dbReference>
<feature type="domain" description="Flagellin C-terminal" evidence="7">
    <location>
        <begin position="315"/>
        <end position="382"/>
    </location>
</feature>
<dbReference type="InterPro" id="IPR001029">
    <property type="entry name" value="Flagellin_N"/>
</dbReference>
<dbReference type="Pfam" id="PF00700">
    <property type="entry name" value="Flagellin_C"/>
    <property type="match status" value="1"/>
</dbReference>
<dbReference type="InterPro" id="IPR046358">
    <property type="entry name" value="Flagellin_C"/>
</dbReference>
<evidence type="ECO:0000313" key="9">
    <source>
        <dbReference type="Proteomes" id="UP000287296"/>
    </source>
</evidence>
<dbReference type="OrthoDB" id="9796789at2"/>
<dbReference type="PANTHER" id="PTHR42792">
    <property type="entry name" value="FLAGELLIN"/>
    <property type="match status" value="1"/>
</dbReference>
<comment type="function">
    <text evidence="4">Flagellin is the subunit protein which polymerizes to form the filaments of bacterial flagella.</text>
</comment>
<organism evidence="8 9">
    <name type="scientific">Siminovitchia terrae</name>
    <name type="common">Bacillus terrae</name>
    <dbReference type="NCBI Taxonomy" id="1914933"/>
    <lineage>
        <taxon>Bacteria</taxon>
        <taxon>Bacillati</taxon>
        <taxon>Bacillota</taxon>
        <taxon>Bacilli</taxon>
        <taxon>Bacillales</taxon>
        <taxon>Bacillaceae</taxon>
        <taxon>Siminovitchia</taxon>
    </lineage>
</organism>
<dbReference type="SUPFAM" id="SSF64518">
    <property type="entry name" value="Phase 1 flagellin"/>
    <property type="match status" value="1"/>
</dbReference>
<evidence type="ECO:0000256" key="1">
    <source>
        <dbReference type="ARBA" id="ARBA00005709"/>
    </source>
</evidence>
<dbReference type="InterPro" id="IPR042187">
    <property type="entry name" value="Flagellin_C_sub2"/>
</dbReference>
<evidence type="ECO:0000259" key="7">
    <source>
        <dbReference type="Pfam" id="PF00700"/>
    </source>
</evidence>
<gene>
    <name evidence="8" type="ORF">D5F11_009055</name>
</gene>
<evidence type="ECO:0000256" key="2">
    <source>
        <dbReference type="ARBA" id="ARBA00020110"/>
    </source>
</evidence>
<dbReference type="EMBL" id="QYTW02000006">
    <property type="protein sequence ID" value="RST60195.1"/>
    <property type="molecule type" value="Genomic_DNA"/>
</dbReference>
<evidence type="ECO:0000259" key="6">
    <source>
        <dbReference type="Pfam" id="PF00669"/>
    </source>
</evidence>
<protein>
    <recommendedName>
        <fullName evidence="2 4">Flagellin</fullName>
    </recommendedName>
</protein>
<accession>A0A429X9S9</accession>
<comment type="caution">
    <text evidence="8">The sequence shown here is derived from an EMBL/GenBank/DDBJ whole genome shotgun (WGS) entry which is preliminary data.</text>
</comment>
<dbReference type="GO" id="GO:0005198">
    <property type="term" value="F:structural molecule activity"/>
    <property type="evidence" value="ECO:0007669"/>
    <property type="project" value="UniProtKB-UniRule"/>
</dbReference>
<feature type="region of interest" description="Disordered" evidence="5">
    <location>
        <begin position="265"/>
        <end position="298"/>
    </location>
</feature>
<comment type="similarity">
    <text evidence="1 4">Belongs to the bacterial flagellin family.</text>
</comment>
<keyword evidence="4" id="KW-0964">Secreted</keyword>
<dbReference type="GO" id="GO:0005576">
    <property type="term" value="C:extracellular region"/>
    <property type="evidence" value="ECO:0007669"/>
    <property type="project" value="UniProtKB-SubCell"/>
</dbReference>
<dbReference type="Gene3D" id="6.10.10.10">
    <property type="entry name" value="Flagellar export chaperone, C-terminal domain"/>
    <property type="match status" value="1"/>
</dbReference>